<keyword evidence="1" id="KW-0808">Transferase</keyword>
<dbReference type="InterPro" id="IPR050113">
    <property type="entry name" value="Ub_conjugating_enzyme"/>
</dbReference>
<dbReference type="GO" id="GO:0016740">
    <property type="term" value="F:transferase activity"/>
    <property type="evidence" value="ECO:0007669"/>
    <property type="project" value="UniProtKB-KW"/>
</dbReference>
<accession>A0A068RUH6</accession>
<organism evidence="7 8">
    <name type="scientific">Lichtheimia corymbifera JMRC:FSU:9682</name>
    <dbReference type="NCBI Taxonomy" id="1263082"/>
    <lineage>
        <taxon>Eukaryota</taxon>
        <taxon>Fungi</taxon>
        <taxon>Fungi incertae sedis</taxon>
        <taxon>Mucoromycota</taxon>
        <taxon>Mucoromycotina</taxon>
        <taxon>Mucoromycetes</taxon>
        <taxon>Mucorales</taxon>
        <taxon>Lichtheimiaceae</taxon>
        <taxon>Lichtheimia</taxon>
    </lineage>
</organism>
<keyword evidence="8" id="KW-1185">Reference proteome</keyword>
<dbReference type="AlphaFoldDB" id="A0A068RUH6"/>
<feature type="compositionally biased region" description="Acidic residues" evidence="5">
    <location>
        <begin position="199"/>
        <end position="222"/>
    </location>
</feature>
<dbReference type="PROSITE" id="PS50127">
    <property type="entry name" value="UBC_2"/>
    <property type="match status" value="1"/>
</dbReference>
<evidence type="ECO:0000313" key="8">
    <source>
        <dbReference type="Proteomes" id="UP000027586"/>
    </source>
</evidence>
<evidence type="ECO:0000256" key="2">
    <source>
        <dbReference type="ARBA" id="ARBA00022786"/>
    </source>
</evidence>
<evidence type="ECO:0000256" key="1">
    <source>
        <dbReference type="ARBA" id="ARBA00022679"/>
    </source>
</evidence>
<dbReference type="InterPro" id="IPR000608">
    <property type="entry name" value="UBC"/>
</dbReference>
<dbReference type="VEuPathDB" id="FungiDB:LCOR_04642.1"/>
<dbReference type="SMART" id="SM00212">
    <property type="entry name" value="UBCc"/>
    <property type="match status" value="1"/>
</dbReference>
<dbReference type="InterPro" id="IPR023313">
    <property type="entry name" value="UBQ-conjugating_AS"/>
</dbReference>
<dbReference type="OrthoDB" id="19692at2759"/>
<dbReference type="SUPFAM" id="SSF54495">
    <property type="entry name" value="UBC-like"/>
    <property type="match status" value="1"/>
</dbReference>
<evidence type="ECO:0000259" key="6">
    <source>
        <dbReference type="PROSITE" id="PS50127"/>
    </source>
</evidence>
<dbReference type="GO" id="GO:0005524">
    <property type="term" value="F:ATP binding"/>
    <property type="evidence" value="ECO:0007669"/>
    <property type="project" value="UniProtKB-UniRule"/>
</dbReference>
<dbReference type="PROSITE" id="PS00183">
    <property type="entry name" value="UBC_1"/>
    <property type="match status" value="1"/>
</dbReference>
<keyword evidence="2 4" id="KW-0833">Ubl conjugation pathway</keyword>
<dbReference type="Pfam" id="PF00179">
    <property type="entry name" value="UQ_con"/>
    <property type="match status" value="1"/>
</dbReference>
<proteinExistence type="inferred from homology"/>
<dbReference type="Gene3D" id="3.10.110.10">
    <property type="entry name" value="Ubiquitin Conjugating Enzyme"/>
    <property type="match status" value="1"/>
</dbReference>
<keyword evidence="4" id="KW-0067">ATP-binding</keyword>
<evidence type="ECO:0000256" key="5">
    <source>
        <dbReference type="SAM" id="MobiDB-lite"/>
    </source>
</evidence>
<protein>
    <submittedName>
        <fullName evidence="7">Ubiquitin-conjugating enzyme</fullName>
    </submittedName>
</protein>
<evidence type="ECO:0000256" key="3">
    <source>
        <dbReference type="PROSITE-ProRule" id="PRU10133"/>
    </source>
</evidence>
<dbReference type="FunFam" id="3.10.110.10:FF:000051">
    <property type="entry name" value="ubiquitin-conjugating enzyme E2 R2-like"/>
    <property type="match status" value="1"/>
</dbReference>
<gene>
    <name evidence="7" type="ORF">LCOR_04642.1</name>
</gene>
<dbReference type="EMBL" id="CBTN010000016">
    <property type="protein sequence ID" value="CDH53272.1"/>
    <property type="molecule type" value="Genomic_DNA"/>
</dbReference>
<comment type="caution">
    <text evidence="7">The sequence shown here is derived from an EMBL/GenBank/DDBJ whole genome shotgun (WGS) entry which is preliminary data.</text>
</comment>
<feature type="region of interest" description="Disordered" evidence="5">
    <location>
        <begin position="199"/>
        <end position="229"/>
    </location>
</feature>
<evidence type="ECO:0000256" key="4">
    <source>
        <dbReference type="RuleBase" id="RU362109"/>
    </source>
</evidence>
<dbReference type="PANTHER" id="PTHR24067">
    <property type="entry name" value="UBIQUITIN-CONJUGATING ENZYME E2"/>
    <property type="match status" value="1"/>
</dbReference>
<feature type="active site" description="Glycyl thioester intermediate" evidence="3">
    <location>
        <position position="87"/>
    </location>
</feature>
<reference evidence="7" key="1">
    <citation type="submission" date="2013-08" db="EMBL/GenBank/DDBJ databases">
        <title>Gene expansion shapes genome architecture in the human pathogen Lichtheimia corymbifera: an evolutionary genomics analysis in the ancient terrestrial Mucorales (Mucoromycotina).</title>
        <authorList>
            <person name="Schwartze V.U."/>
            <person name="Winter S."/>
            <person name="Shelest E."/>
            <person name="Marcet-Houben M."/>
            <person name="Horn F."/>
            <person name="Wehner S."/>
            <person name="Hoffmann K."/>
            <person name="Riege K."/>
            <person name="Sammeth M."/>
            <person name="Nowrousian M."/>
            <person name="Valiante V."/>
            <person name="Linde J."/>
            <person name="Jacobsen I.D."/>
            <person name="Marz M."/>
            <person name="Brakhage A.A."/>
            <person name="Gabaldon T."/>
            <person name="Bocker S."/>
            <person name="Voigt K."/>
        </authorList>
    </citation>
    <scope>NUCLEOTIDE SEQUENCE [LARGE SCALE GENOMIC DNA]</scope>
    <source>
        <strain evidence="7">FSU 9682</strain>
    </source>
</reference>
<keyword evidence="4" id="KW-0547">Nucleotide-binding</keyword>
<dbReference type="STRING" id="1263082.A0A068RUH6"/>
<feature type="domain" description="UBC core" evidence="6">
    <location>
        <begin position="3"/>
        <end position="173"/>
    </location>
</feature>
<evidence type="ECO:0000313" key="7">
    <source>
        <dbReference type="EMBL" id="CDH53272.1"/>
    </source>
</evidence>
<name>A0A068RUH6_9FUNG</name>
<sequence>MSSAASILQRQYKELTKNPVPGFVVDLKNDSIFEWEVAIIGSPKTIYEGGYFKATMSFPEDYPFNPPTFRFNREFYHPNVYPDGRLCISILHPPGDDPVSGEKAEERWNPTQADPLFFMAIHKSVESVLVSIISLLADPNCSSPANVDAGVAYRKNRDLFDSIVKTQVEASKKDIPPGFQMPKSEKDFMLAAPAEIEEDENFWYESAEESDFLDDEEDDDMDDHSSGGK</sequence>
<dbReference type="Proteomes" id="UP000027586">
    <property type="component" value="Unassembled WGS sequence"/>
</dbReference>
<comment type="similarity">
    <text evidence="4">Belongs to the ubiquitin-conjugating enzyme family.</text>
</comment>
<dbReference type="InterPro" id="IPR016135">
    <property type="entry name" value="UBQ-conjugating_enzyme/RWD"/>
</dbReference>